<dbReference type="AlphaFoldDB" id="A0A0V1F4T2"/>
<gene>
    <name evidence="1" type="ORF">T4D_9022</name>
</gene>
<protein>
    <submittedName>
        <fullName evidence="1">Uncharacterized protein</fullName>
    </submittedName>
</protein>
<dbReference type="Proteomes" id="UP000054995">
    <property type="component" value="Unassembled WGS sequence"/>
</dbReference>
<evidence type="ECO:0000313" key="2">
    <source>
        <dbReference type="Proteomes" id="UP000054995"/>
    </source>
</evidence>
<keyword evidence="2" id="KW-1185">Reference proteome</keyword>
<organism evidence="1 2">
    <name type="scientific">Trichinella pseudospiralis</name>
    <name type="common">Parasitic roundworm</name>
    <dbReference type="NCBI Taxonomy" id="6337"/>
    <lineage>
        <taxon>Eukaryota</taxon>
        <taxon>Metazoa</taxon>
        <taxon>Ecdysozoa</taxon>
        <taxon>Nematoda</taxon>
        <taxon>Enoplea</taxon>
        <taxon>Dorylaimia</taxon>
        <taxon>Trichinellida</taxon>
        <taxon>Trichinellidae</taxon>
        <taxon>Trichinella</taxon>
    </lineage>
</organism>
<comment type="caution">
    <text evidence="1">The sequence shown here is derived from an EMBL/GenBank/DDBJ whole genome shotgun (WGS) entry which is preliminary data.</text>
</comment>
<reference evidence="1 2" key="1">
    <citation type="submission" date="2015-01" db="EMBL/GenBank/DDBJ databases">
        <title>Evolution of Trichinella species and genotypes.</title>
        <authorList>
            <person name="Korhonen P.K."/>
            <person name="Edoardo P."/>
            <person name="Giuseppe L.R."/>
            <person name="Gasser R.B."/>
        </authorList>
    </citation>
    <scope>NUCLEOTIDE SEQUENCE [LARGE SCALE GENOMIC DNA]</scope>
    <source>
        <strain evidence="1">ISS470</strain>
    </source>
</reference>
<name>A0A0V1F4T2_TRIPS</name>
<accession>A0A0V1F4T2</accession>
<dbReference type="EMBL" id="JYDT01000286">
    <property type="protein sequence ID" value="KRY80952.1"/>
    <property type="molecule type" value="Genomic_DNA"/>
</dbReference>
<evidence type="ECO:0000313" key="1">
    <source>
        <dbReference type="EMBL" id="KRY80952.1"/>
    </source>
</evidence>
<sequence>MALERRLKGQSAKRLLHYVENGGPEKASEVCQSKQINISHTTWSTKARMTEENAASRSTAMRKDVTEQPAGCTPDWITFHLKIYRFKDWQNFSKQIKKKQLYISRKQKGQIEAIILLLMCDKRQQAQRSRCKKQEKLNEKKGNDPDECRLVTSFEYHNGKSCVRCMRFRVDSLAQFWCPPGLTNPTRQLVMILDPSQSMNLDFTSPDNSSSVRWRRNPAARYRGNEGNARVHWDFPYERQFLGRPRNAGITTTDRRKNNFLPPAAVSVYAKRDEGEKATTLPVTLSKPVVEIIILAMSFDIQY</sequence>
<proteinExistence type="predicted"/>